<evidence type="ECO:0000256" key="1">
    <source>
        <dbReference type="SAM" id="MobiDB-lite"/>
    </source>
</evidence>
<feature type="signal peptide" evidence="2">
    <location>
        <begin position="1"/>
        <end position="23"/>
    </location>
</feature>
<organism evidence="4 5">
    <name type="scientific">Roseateles violae</name>
    <dbReference type="NCBI Taxonomy" id="3058042"/>
    <lineage>
        <taxon>Bacteria</taxon>
        <taxon>Pseudomonadati</taxon>
        <taxon>Pseudomonadota</taxon>
        <taxon>Betaproteobacteria</taxon>
        <taxon>Burkholderiales</taxon>
        <taxon>Sphaerotilaceae</taxon>
        <taxon>Roseateles</taxon>
    </lineage>
</organism>
<feature type="domain" description="DUF2059" evidence="3">
    <location>
        <begin position="120"/>
        <end position="166"/>
    </location>
</feature>
<dbReference type="Proteomes" id="UP001228044">
    <property type="component" value="Unassembled WGS sequence"/>
</dbReference>
<dbReference type="Pfam" id="PF09832">
    <property type="entry name" value="DUF2059"/>
    <property type="match status" value="1"/>
</dbReference>
<keyword evidence="2" id="KW-0732">Signal</keyword>
<gene>
    <name evidence="4" type="ORF">QWJ38_07905</name>
</gene>
<dbReference type="EMBL" id="JAUHHC010000002">
    <property type="protein sequence ID" value="MDN3920201.1"/>
    <property type="molecule type" value="Genomic_DNA"/>
</dbReference>
<evidence type="ECO:0000313" key="5">
    <source>
        <dbReference type="Proteomes" id="UP001228044"/>
    </source>
</evidence>
<protein>
    <submittedName>
        <fullName evidence="4">DUF2059 domain-containing protein</fullName>
    </submittedName>
</protein>
<comment type="caution">
    <text evidence="4">The sequence shown here is derived from an EMBL/GenBank/DDBJ whole genome shotgun (WGS) entry which is preliminary data.</text>
</comment>
<keyword evidence="5" id="KW-1185">Reference proteome</keyword>
<feature type="region of interest" description="Disordered" evidence="1">
    <location>
        <begin position="181"/>
        <end position="207"/>
    </location>
</feature>
<reference evidence="4 5" key="1">
    <citation type="submission" date="2023-06" db="EMBL/GenBank/DDBJ databases">
        <title>Pelomonas sp. PFR6 16S ribosomal RNA gene Genome sequencing and assembly.</title>
        <authorList>
            <person name="Woo H."/>
        </authorList>
    </citation>
    <scope>NUCLEOTIDE SEQUENCE [LARGE SCALE GENOMIC DNA]</scope>
    <source>
        <strain evidence="4 5">PFR6</strain>
    </source>
</reference>
<feature type="compositionally biased region" description="Low complexity" evidence="1">
    <location>
        <begin position="190"/>
        <end position="201"/>
    </location>
</feature>
<accession>A0ABT8DPB9</accession>
<sequence>MNNKSLKVLAAAALLCAAQFAAAQNVPVAPQPSSPAKKELIAKLMVLQQPGVEQLSRVLLQQPLGPLMQQAGQALQQVPADKREATAKAMEAEIKKFVDDNAPMMRERALKLAPSTVGTLLEERFSEDELRQLVAWLESPVSKKFGQINGELQKALTDKLLADAGPILQPRFQTLQQNLAKQLGLPPAPNASSTPAPSAKPATPPKK</sequence>
<dbReference type="RefSeq" id="WP_290358509.1">
    <property type="nucleotide sequence ID" value="NZ_JAUHHC010000002.1"/>
</dbReference>
<dbReference type="InterPro" id="IPR018637">
    <property type="entry name" value="DUF2059"/>
</dbReference>
<feature type="chain" id="PRO_5045448695" evidence="2">
    <location>
        <begin position="24"/>
        <end position="207"/>
    </location>
</feature>
<evidence type="ECO:0000256" key="2">
    <source>
        <dbReference type="SAM" id="SignalP"/>
    </source>
</evidence>
<proteinExistence type="predicted"/>
<name>A0ABT8DPB9_9BURK</name>
<evidence type="ECO:0000259" key="3">
    <source>
        <dbReference type="Pfam" id="PF09832"/>
    </source>
</evidence>
<evidence type="ECO:0000313" key="4">
    <source>
        <dbReference type="EMBL" id="MDN3920201.1"/>
    </source>
</evidence>